<reference evidence="10" key="1">
    <citation type="journal article" date="2019" name="Int. J. Syst. Evol. Microbiol.">
        <title>The Global Catalogue of Microorganisms (GCM) 10K type strain sequencing project: providing services to taxonomists for standard genome sequencing and annotation.</title>
        <authorList>
            <consortium name="The Broad Institute Genomics Platform"/>
            <consortium name="The Broad Institute Genome Sequencing Center for Infectious Disease"/>
            <person name="Wu L."/>
            <person name="Ma J."/>
        </authorList>
    </citation>
    <scope>NUCLEOTIDE SEQUENCE [LARGE SCALE GENOMIC DNA]</scope>
    <source>
        <strain evidence="10">JCM 1490</strain>
    </source>
</reference>
<keyword evidence="3" id="KW-1003">Cell membrane</keyword>
<evidence type="ECO:0000313" key="10">
    <source>
        <dbReference type="Proteomes" id="UP001596455"/>
    </source>
</evidence>
<dbReference type="InterPro" id="IPR051393">
    <property type="entry name" value="ABC_transporter_permease"/>
</dbReference>
<proteinExistence type="inferred from homology"/>
<evidence type="ECO:0000256" key="7">
    <source>
        <dbReference type="RuleBase" id="RU363032"/>
    </source>
</evidence>
<feature type="transmembrane region" description="Helical" evidence="7">
    <location>
        <begin position="139"/>
        <end position="164"/>
    </location>
</feature>
<dbReference type="SUPFAM" id="SSF161098">
    <property type="entry name" value="MetI-like"/>
    <property type="match status" value="1"/>
</dbReference>
<dbReference type="CDD" id="cd06261">
    <property type="entry name" value="TM_PBP2"/>
    <property type="match status" value="1"/>
</dbReference>
<keyword evidence="6 7" id="KW-0472">Membrane</keyword>
<feature type="domain" description="ABC transmembrane type-1" evidence="8">
    <location>
        <begin position="60"/>
        <end position="271"/>
    </location>
</feature>
<feature type="transmembrane region" description="Helical" evidence="7">
    <location>
        <begin position="62"/>
        <end position="85"/>
    </location>
</feature>
<evidence type="ECO:0000313" key="9">
    <source>
        <dbReference type="EMBL" id="MFC7404017.1"/>
    </source>
</evidence>
<keyword evidence="4 7" id="KW-0812">Transmembrane</keyword>
<evidence type="ECO:0000256" key="4">
    <source>
        <dbReference type="ARBA" id="ARBA00022692"/>
    </source>
</evidence>
<feature type="transmembrane region" description="Helical" evidence="7">
    <location>
        <begin position="97"/>
        <end position="118"/>
    </location>
</feature>
<sequence>MTAYGLLLPSFVGVGGFLLVPVVLVVLISLTRWDLISDPSWTGLANYTDLAGSAAFWNSLRVTALFTLMALPTSIVLALLLALAINRGLPGTSALRVVYVLPWVCAPLALGVVWRWLLDPSTGAANALLGTRIEWMSDPALALPAVAFVYVWSTVGYISLFFLAGLQQIPPSVYEAATLDGAGPVRTLFSVTVPLLRPTTFFVSVTSVIASFQVFDLVYGLTGAARGYPAGSTDVIAAHIYDEAFVALNLGRASAMAVLLLVVLVAVTLLQQRYFSRRITYDMS</sequence>
<organism evidence="9 10">
    <name type="scientific">Georgenia alba</name>
    <dbReference type="NCBI Taxonomy" id="2233858"/>
    <lineage>
        <taxon>Bacteria</taxon>
        <taxon>Bacillati</taxon>
        <taxon>Actinomycetota</taxon>
        <taxon>Actinomycetes</taxon>
        <taxon>Micrococcales</taxon>
        <taxon>Bogoriellaceae</taxon>
        <taxon>Georgenia</taxon>
    </lineage>
</organism>
<keyword evidence="10" id="KW-1185">Reference proteome</keyword>
<comment type="caution">
    <text evidence="9">The sequence shown here is derived from an EMBL/GenBank/DDBJ whole genome shotgun (WGS) entry which is preliminary data.</text>
</comment>
<dbReference type="PANTHER" id="PTHR30193">
    <property type="entry name" value="ABC TRANSPORTER PERMEASE PROTEIN"/>
    <property type="match status" value="1"/>
</dbReference>
<dbReference type="InterPro" id="IPR000515">
    <property type="entry name" value="MetI-like"/>
</dbReference>
<accession>A0ABW2Q7T4</accession>
<dbReference type="InterPro" id="IPR035906">
    <property type="entry name" value="MetI-like_sf"/>
</dbReference>
<dbReference type="Gene3D" id="1.10.3720.10">
    <property type="entry name" value="MetI-like"/>
    <property type="match status" value="1"/>
</dbReference>
<evidence type="ECO:0000259" key="8">
    <source>
        <dbReference type="PROSITE" id="PS50928"/>
    </source>
</evidence>
<dbReference type="RefSeq" id="WP_382391014.1">
    <property type="nucleotide sequence ID" value="NZ_JBHTCQ010000001.1"/>
</dbReference>
<evidence type="ECO:0000256" key="6">
    <source>
        <dbReference type="ARBA" id="ARBA00023136"/>
    </source>
</evidence>
<evidence type="ECO:0000256" key="3">
    <source>
        <dbReference type="ARBA" id="ARBA00022475"/>
    </source>
</evidence>
<dbReference type="EMBL" id="JBHTCQ010000001">
    <property type="protein sequence ID" value="MFC7404017.1"/>
    <property type="molecule type" value="Genomic_DNA"/>
</dbReference>
<name>A0ABW2Q7T4_9MICO</name>
<protein>
    <submittedName>
        <fullName evidence="9">Carbohydrate ABC transporter permease</fullName>
    </submittedName>
</protein>
<evidence type="ECO:0000256" key="1">
    <source>
        <dbReference type="ARBA" id="ARBA00004651"/>
    </source>
</evidence>
<evidence type="ECO:0000256" key="2">
    <source>
        <dbReference type="ARBA" id="ARBA00022448"/>
    </source>
</evidence>
<comment type="similarity">
    <text evidence="7">Belongs to the binding-protein-dependent transport system permease family.</text>
</comment>
<keyword evidence="2 7" id="KW-0813">Transport</keyword>
<dbReference type="PANTHER" id="PTHR30193:SF37">
    <property type="entry name" value="INNER MEMBRANE ABC TRANSPORTER PERMEASE PROTEIN YCJO"/>
    <property type="match status" value="1"/>
</dbReference>
<evidence type="ECO:0000256" key="5">
    <source>
        <dbReference type="ARBA" id="ARBA00022989"/>
    </source>
</evidence>
<dbReference type="Proteomes" id="UP001596455">
    <property type="component" value="Unassembled WGS sequence"/>
</dbReference>
<feature type="transmembrane region" description="Helical" evidence="7">
    <location>
        <begin position="250"/>
        <end position="270"/>
    </location>
</feature>
<dbReference type="Pfam" id="PF00528">
    <property type="entry name" value="BPD_transp_1"/>
    <property type="match status" value="1"/>
</dbReference>
<gene>
    <name evidence="9" type="ORF">ACFQQL_02765</name>
</gene>
<comment type="subcellular location">
    <subcellularLocation>
        <location evidence="1 7">Cell membrane</location>
        <topology evidence="1 7">Multi-pass membrane protein</topology>
    </subcellularLocation>
</comment>
<keyword evidence="5 7" id="KW-1133">Transmembrane helix</keyword>
<dbReference type="PROSITE" id="PS50928">
    <property type="entry name" value="ABC_TM1"/>
    <property type="match status" value="1"/>
</dbReference>
<feature type="transmembrane region" description="Helical" evidence="7">
    <location>
        <begin position="6"/>
        <end position="30"/>
    </location>
</feature>